<organism evidence="9 10">
    <name type="scientific">Laccaria amethystina LaAM-08-1</name>
    <dbReference type="NCBI Taxonomy" id="1095629"/>
    <lineage>
        <taxon>Eukaryota</taxon>
        <taxon>Fungi</taxon>
        <taxon>Dikarya</taxon>
        <taxon>Basidiomycota</taxon>
        <taxon>Agaricomycotina</taxon>
        <taxon>Agaricomycetes</taxon>
        <taxon>Agaricomycetidae</taxon>
        <taxon>Agaricales</taxon>
        <taxon>Agaricineae</taxon>
        <taxon>Hydnangiaceae</taxon>
        <taxon>Laccaria</taxon>
    </lineage>
</organism>
<dbReference type="GO" id="GO:0004150">
    <property type="term" value="F:dihydroneopterin aldolase activity"/>
    <property type="evidence" value="ECO:0007669"/>
    <property type="project" value="UniProtKB-EC"/>
</dbReference>
<keyword evidence="6" id="KW-0456">Lyase</keyword>
<dbReference type="Gene3D" id="3.30.1130.10">
    <property type="match status" value="2"/>
</dbReference>
<comment type="catalytic activity">
    <reaction evidence="1">
        <text>7,8-dihydroneopterin = 6-hydroxymethyl-7,8-dihydropterin + glycolaldehyde</text>
        <dbReference type="Rhea" id="RHEA:10540"/>
        <dbReference type="ChEBI" id="CHEBI:17001"/>
        <dbReference type="ChEBI" id="CHEBI:17071"/>
        <dbReference type="ChEBI" id="CHEBI:44841"/>
        <dbReference type="EC" id="4.1.2.25"/>
    </reaction>
</comment>
<name>A0A0C9XVT9_9AGAR</name>
<dbReference type="HOGENOM" id="CLU_062068_2_0_1"/>
<comment type="similarity">
    <text evidence="3">Belongs to the DHNA family.</text>
</comment>
<evidence type="ECO:0000259" key="8">
    <source>
        <dbReference type="SMART" id="SM00905"/>
    </source>
</evidence>
<evidence type="ECO:0000256" key="1">
    <source>
        <dbReference type="ARBA" id="ARBA00001353"/>
    </source>
</evidence>
<proteinExistence type="inferred from homology"/>
<dbReference type="GO" id="GO:0005737">
    <property type="term" value="C:cytoplasm"/>
    <property type="evidence" value="ECO:0007669"/>
    <property type="project" value="TreeGrafter"/>
</dbReference>
<dbReference type="InterPro" id="IPR006157">
    <property type="entry name" value="FolB_dom"/>
</dbReference>
<dbReference type="PANTHER" id="PTHR42844">
    <property type="entry name" value="DIHYDRONEOPTERIN ALDOLASE 1-RELATED"/>
    <property type="match status" value="1"/>
</dbReference>
<evidence type="ECO:0000256" key="3">
    <source>
        <dbReference type="ARBA" id="ARBA00005708"/>
    </source>
</evidence>
<dbReference type="SUPFAM" id="SSF55620">
    <property type="entry name" value="Tetrahydrobiopterin biosynthesis enzymes-like"/>
    <property type="match status" value="2"/>
</dbReference>
<feature type="domain" description="Dihydroneopterin aldolase/epimerase" evidence="8">
    <location>
        <begin position="12"/>
        <end position="133"/>
    </location>
</feature>
<dbReference type="Pfam" id="PF02152">
    <property type="entry name" value="FolB"/>
    <property type="match status" value="2"/>
</dbReference>
<evidence type="ECO:0000313" key="9">
    <source>
        <dbReference type="EMBL" id="KIK01757.1"/>
    </source>
</evidence>
<dbReference type="InterPro" id="IPR006156">
    <property type="entry name" value="Dihydroneopterin_aldolase"/>
</dbReference>
<evidence type="ECO:0000256" key="7">
    <source>
        <dbReference type="ARBA" id="ARBA00032903"/>
    </source>
</evidence>
<evidence type="ECO:0000313" key="10">
    <source>
        <dbReference type="Proteomes" id="UP000054477"/>
    </source>
</evidence>
<evidence type="ECO:0000256" key="5">
    <source>
        <dbReference type="ARBA" id="ARBA00022909"/>
    </source>
</evidence>
<dbReference type="AlphaFoldDB" id="A0A0C9XVT9"/>
<evidence type="ECO:0000256" key="2">
    <source>
        <dbReference type="ARBA" id="ARBA00005013"/>
    </source>
</evidence>
<evidence type="ECO:0000256" key="4">
    <source>
        <dbReference type="ARBA" id="ARBA00013043"/>
    </source>
</evidence>
<dbReference type="InterPro" id="IPR043133">
    <property type="entry name" value="GTP-CH-I_C/QueF"/>
</dbReference>
<comment type="pathway">
    <text evidence="2">Cofactor biosynthesis; tetrahydrofolate biosynthesis; 2-amino-4-hydroxy-6-hydroxymethyl-7,8-dihydropteridine diphosphate from 7,8-dihydroneopterin triphosphate: step 3/4.</text>
</comment>
<keyword evidence="10" id="KW-1185">Reference proteome</keyword>
<dbReference type="EC" id="4.1.2.25" evidence="4"/>
<sequence length="261" mass="28451">MTDYLPPTTDVVFIDTLRLSANIGYDCWGRRRAQPIELTVYLHLKNSYLQAASQSDNVLDSIHYGHLSKAISTLAKSKSENGDPGFDGIDGLIGEVAQEALKLAGNAADEVRVVVDIPKLILLAGGFAVDYTIPHPSYPLSSPGAKKVYVKELILPVIIGVNPPERESKQRVITSITFYERKGLGGIEPVDYQKIVCDLTKELEASSYMTLEKFVMHVVRSGCLSSDVIEAVTARAQKPSALSFAHSSGVEITRARSVFLV</sequence>
<dbReference type="PANTHER" id="PTHR42844:SF1">
    <property type="entry name" value="DIHYDRONEOPTERIN ALDOLASE 1-RELATED"/>
    <property type="match status" value="1"/>
</dbReference>
<dbReference type="EMBL" id="KN838602">
    <property type="protein sequence ID" value="KIK01757.1"/>
    <property type="molecule type" value="Genomic_DNA"/>
</dbReference>
<reference evidence="9 10" key="1">
    <citation type="submission" date="2014-04" db="EMBL/GenBank/DDBJ databases">
        <authorList>
            <consortium name="DOE Joint Genome Institute"/>
            <person name="Kuo A."/>
            <person name="Kohler A."/>
            <person name="Nagy L.G."/>
            <person name="Floudas D."/>
            <person name="Copeland A."/>
            <person name="Barry K.W."/>
            <person name="Cichocki N."/>
            <person name="Veneault-Fourrey C."/>
            <person name="LaButti K."/>
            <person name="Lindquist E.A."/>
            <person name="Lipzen A."/>
            <person name="Lundell T."/>
            <person name="Morin E."/>
            <person name="Murat C."/>
            <person name="Sun H."/>
            <person name="Tunlid A."/>
            <person name="Henrissat B."/>
            <person name="Grigoriev I.V."/>
            <person name="Hibbett D.S."/>
            <person name="Martin F."/>
            <person name="Nordberg H.P."/>
            <person name="Cantor M.N."/>
            <person name="Hua S.X."/>
        </authorList>
    </citation>
    <scope>NUCLEOTIDE SEQUENCE [LARGE SCALE GENOMIC DNA]</scope>
    <source>
        <strain evidence="9 10">LaAM-08-1</strain>
    </source>
</reference>
<protein>
    <recommendedName>
        <fullName evidence="4">dihydroneopterin aldolase</fullName>
        <ecNumber evidence="4">4.1.2.25</ecNumber>
    </recommendedName>
    <alternativeName>
        <fullName evidence="7">7,8-dihydroneopterin aldolase</fullName>
    </alternativeName>
</protein>
<dbReference type="Proteomes" id="UP000054477">
    <property type="component" value="Unassembled WGS sequence"/>
</dbReference>
<dbReference type="SMART" id="SM00905">
    <property type="entry name" value="FolB"/>
    <property type="match status" value="2"/>
</dbReference>
<accession>A0A0C9XVT9</accession>
<keyword evidence="5" id="KW-0289">Folate biosynthesis</keyword>
<reference evidence="10" key="2">
    <citation type="submission" date="2015-01" db="EMBL/GenBank/DDBJ databases">
        <title>Evolutionary Origins and Diversification of the Mycorrhizal Mutualists.</title>
        <authorList>
            <consortium name="DOE Joint Genome Institute"/>
            <consortium name="Mycorrhizal Genomics Consortium"/>
            <person name="Kohler A."/>
            <person name="Kuo A."/>
            <person name="Nagy L.G."/>
            <person name="Floudas D."/>
            <person name="Copeland A."/>
            <person name="Barry K.W."/>
            <person name="Cichocki N."/>
            <person name="Veneault-Fourrey C."/>
            <person name="LaButti K."/>
            <person name="Lindquist E.A."/>
            <person name="Lipzen A."/>
            <person name="Lundell T."/>
            <person name="Morin E."/>
            <person name="Murat C."/>
            <person name="Riley R."/>
            <person name="Ohm R."/>
            <person name="Sun H."/>
            <person name="Tunlid A."/>
            <person name="Henrissat B."/>
            <person name="Grigoriev I.V."/>
            <person name="Hibbett D.S."/>
            <person name="Martin F."/>
        </authorList>
    </citation>
    <scope>NUCLEOTIDE SEQUENCE [LARGE SCALE GENOMIC DNA]</scope>
    <source>
        <strain evidence="10">LaAM-08-1</strain>
    </source>
</reference>
<dbReference type="GO" id="GO:0046656">
    <property type="term" value="P:folic acid biosynthetic process"/>
    <property type="evidence" value="ECO:0007669"/>
    <property type="project" value="UniProtKB-KW"/>
</dbReference>
<feature type="domain" description="Dihydroneopterin aldolase/epimerase" evidence="8">
    <location>
        <begin position="148"/>
        <end position="254"/>
    </location>
</feature>
<dbReference type="STRING" id="1095629.A0A0C9XVT9"/>
<evidence type="ECO:0000256" key="6">
    <source>
        <dbReference type="ARBA" id="ARBA00023239"/>
    </source>
</evidence>
<dbReference type="OrthoDB" id="5425486at2759"/>
<gene>
    <name evidence="9" type="ORF">K443DRAFT_678162</name>
</gene>